<organism evidence="1 2">
    <name type="scientific">Heterorhabditis bacteriophora</name>
    <name type="common">Entomopathogenic nematode worm</name>
    <dbReference type="NCBI Taxonomy" id="37862"/>
    <lineage>
        <taxon>Eukaryota</taxon>
        <taxon>Metazoa</taxon>
        <taxon>Ecdysozoa</taxon>
        <taxon>Nematoda</taxon>
        <taxon>Chromadorea</taxon>
        <taxon>Rhabditida</taxon>
        <taxon>Rhabditina</taxon>
        <taxon>Rhabditomorpha</taxon>
        <taxon>Strongyloidea</taxon>
        <taxon>Heterorhabditidae</taxon>
        <taxon>Heterorhabditis</taxon>
    </lineage>
</organism>
<dbReference type="WBParaSite" id="Hba_20099">
    <property type="protein sequence ID" value="Hba_20099"/>
    <property type="gene ID" value="Hba_20099"/>
</dbReference>
<protein>
    <submittedName>
        <fullName evidence="2">DUF577 domain-containing protein</fullName>
    </submittedName>
</protein>
<keyword evidence="1" id="KW-1185">Reference proteome</keyword>
<evidence type="ECO:0000313" key="1">
    <source>
        <dbReference type="Proteomes" id="UP000095283"/>
    </source>
</evidence>
<name>A0A1I7XRE4_HETBA</name>
<evidence type="ECO:0000313" key="2">
    <source>
        <dbReference type="WBParaSite" id="Hba_20099"/>
    </source>
</evidence>
<accession>A0A1I7XRE4</accession>
<dbReference type="Proteomes" id="UP000095283">
    <property type="component" value="Unplaced"/>
</dbReference>
<proteinExistence type="predicted"/>
<sequence length="273" mass="31154">MSARFVLLMGMGEILSEVAIVDISESLFHFIKKYRPSGFDKIRKAAKTLFSKVAQTLEDIILIELEQRSRGNPQAWLDDVISSFSLCNAREINLIRFVVLLLSDGSELATKMCSWISDSFERMDWSLYPIVFNVIDVLCLIAENKGLRIDVMPILASLMNKMSLPGSGDLFVKRYCDLARSHSEYLMLIDINRAISSLRDFDVLIFFREMCDVEYEISGTAWNKAVTMLSCQKEDDSRLLKYIVHQIRVGLQRGSIDANIRLNCVIEKLNMKG</sequence>
<dbReference type="AlphaFoldDB" id="A0A1I7XRE4"/>
<reference evidence="2" key="1">
    <citation type="submission" date="2016-11" db="UniProtKB">
        <authorList>
            <consortium name="WormBaseParasite"/>
        </authorList>
    </citation>
    <scope>IDENTIFICATION</scope>
</reference>